<dbReference type="GO" id="GO:0008233">
    <property type="term" value="F:peptidase activity"/>
    <property type="evidence" value="ECO:0007669"/>
    <property type="project" value="UniProtKB-KW"/>
</dbReference>
<protein>
    <submittedName>
        <fullName evidence="1">Retroviral aspartyl protease</fullName>
    </submittedName>
</protein>
<dbReference type="AlphaFoldDB" id="A0A1R3H395"/>
<name>A0A1R3H395_COCAP</name>
<dbReference type="CDD" id="cd00303">
    <property type="entry name" value="retropepsin_like"/>
    <property type="match status" value="1"/>
</dbReference>
<keyword evidence="1" id="KW-0378">Hydrolase</keyword>
<evidence type="ECO:0000313" key="2">
    <source>
        <dbReference type="Proteomes" id="UP000188268"/>
    </source>
</evidence>
<dbReference type="OrthoDB" id="999913at2759"/>
<dbReference type="Pfam" id="PF08284">
    <property type="entry name" value="RVP_2"/>
    <property type="match status" value="1"/>
</dbReference>
<reference evidence="1 2" key="1">
    <citation type="submission" date="2013-09" db="EMBL/GenBank/DDBJ databases">
        <title>Corchorus capsularis genome sequencing.</title>
        <authorList>
            <person name="Alam M."/>
            <person name="Haque M.S."/>
            <person name="Islam M.S."/>
            <person name="Emdad E.M."/>
            <person name="Islam M.M."/>
            <person name="Ahmed B."/>
            <person name="Halim A."/>
            <person name="Hossen Q.M.M."/>
            <person name="Hossain M.Z."/>
            <person name="Ahmed R."/>
            <person name="Khan M.M."/>
            <person name="Islam R."/>
            <person name="Rashid M.M."/>
            <person name="Khan S.A."/>
            <person name="Rahman M.S."/>
            <person name="Alam M."/>
        </authorList>
    </citation>
    <scope>NUCLEOTIDE SEQUENCE [LARGE SCALE GENOMIC DNA]</scope>
    <source>
        <strain evidence="2">cv. CVL-1</strain>
        <tissue evidence="1">Whole seedling</tissue>
    </source>
</reference>
<evidence type="ECO:0000313" key="1">
    <source>
        <dbReference type="EMBL" id="OMO64809.1"/>
    </source>
</evidence>
<keyword evidence="2" id="KW-1185">Reference proteome</keyword>
<keyword evidence="1" id="KW-0645">Protease</keyword>
<dbReference type="InterPro" id="IPR021109">
    <property type="entry name" value="Peptidase_aspartic_dom_sf"/>
</dbReference>
<comment type="caution">
    <text evidence="1">The sequence shown here is derived from an EMBL/GenBank/DDBJ whole genome shotgun (WGS) entry which is preliminary data.</text>
</comment>
<dbReference type="EMBL" id="AWWV01012710">
    <property type="protein sequence ID" value="OMO64809.1"/>
    <property type="molecule type" value="Genomic_DNA"/>
</dbReference>
<sequence length="172" mass="18625">MSDGVQTRIQKEVTTLQKEVQRLDTTIEHTATVLRTEFRSGIDAMNTEMKKLFEPVMLKLDSSAAIRVDSPTSHGSSSATLGVVETGKLTLGSSHNFMDRATAKKIGWPIHHIAGVGVTIANGDKLWAQSICYGVQWEAQGLSQTTSFMLLPLSGCDVVLGVEWLVSLGPIL</sequence>
<organism evidence="1 2">
    <name type="scientific">Corchorus capsularis</name>
    <name type="common">Jute</name>
    <dbReference type="NCBI Taxonomy" id="210143"/>
    <lineage>
        <taxon>Eukaryota</taxon>
        <taxon>Viridiplantae</taxon>
        <taxon>Streptophyta</taxon>
        <taxon>Embryophyta</taxon>
        <taxon>Tracheophyta</taxon>
        <taxon>Spermatophyta</taxon>
        <taxon>Magnoliopsida</taxon>
        <taxon>eudicotyledons</taxon>
        <taxon>Gunneridae</taxon>
        <taxon>Pentapetalae</taxon>
        <taxon>rosids</taxon>
        <taxon>malvids</taxon>
        <taxon>Malvales</taxon>
        <taxon>Malvaceae</taxon>
        <taxon>Grewioideae</taxon>
        <taxon>Apeibeae</taxon>
        <taxon>Corchorus</taxon>
    </lineage>
</organism>
<dbReference type="Gene3D" id="2.40.70.10">
    <property type="entry name" value="Acid Proteases"/>
    <property type="match status" value="1"/>
</dbReference>
<gene>
    <name evidence="1" type="ORF">CCACVL1_21610</name>
</gene>
<accession>A0A1R3H395</accession>
<proteinExistence type="predicted"/>
<dbReference type="Proteomes" id="UP000188268">
    <property type="component" value="Unassembled WGS sequence"/>
</dbReference>
<dbReference type="GO" id="GO:0006508">
    <property type="term" value="P:proteolysis"/>
    <property type="evidence" value="ECO:0007669"/>
    <property type="project" value="UniProtKB-KW"/>
</dbReference>
<dbReference type="Gramene" id="OMO64809">
    <property type="protein sequence ID" value="OMO64809"/>
    <property type="gene ID" value="CCACVL1_21610"/>
</dbReference>